<comment type="catalytic activity">
    <reaction evidence="1">
        <text>ATP + protein L-histidine = ADP + protein N-phospho-L-histidine.</text>
        <dbReference type="EC" id="2.7.13.3"/>
    </reaction>
</comment>
<evidence type="ECO:0000256" key="8">
    <source>
        <dbReference type="ARBA" id="ARBA00023136"/>
    </source>
</evidence>
<feature type="transmembrane region" description="Helical" evidence="10">
    <location>
        <begin position="12"/>
        <end position="36"/>
    </location>
</feature>
<evidence type="ECO:0000256" key="7">
    <source>
        <dbReference type="ARBA" id="ARBA00023012"/>
    </source>
</evidence>
<dbReference type="AlphaFoldDB" id="A0A845L298"/>
<evidence type="ECO:0000256" key="3">
    <source>
        <dbReference type="ARBA" id="ARBA00012438"/>
    </source>
</evidence>
<dbReference type="SUPFAM" id="SSF55874">
    <property type="entry name" value="ATPase domain of HSP90 chaperone/DNA topoisomerase II/histidine kinase"/>
    <property type="match status" value="1"/>
</dbReference>
<dbReference type="InterPro" id="IPR050736">
    <property type="entry name" value="Sensor_HK_Regulatory"/>
</dbReference>
<dbReference type="Gene3D" id="1.10.287.130">
    <property type="match status" value="1"/>
</dbReference>
<evidence type="ECO:0000313" key="12">
    <source>
        <dbReference type="EMBL" id="MZP29786.1"/>
    </source>
</evidence>
<evidence type="ECO:0000256" key="1">
    <source>
        <dbReference type="ARBA" id="ARBA00000085"/>
    </source>
</evidence>
<gene>
    <name evidence="12" type="ORF">GTO91_08715</name>
</gene>
<dbReference type="InterPro" id="IPR003661">
    <property type="entry name" value="HisK_dim/P_dom"/>
</dbReference>
<dbReference type="CDD" id="cd00082">
    <property type="entry name" value="HisKA"/>
    <property type="match status" value="1"/>
</dbReference>
<reference evidence="12 13" key="1">
    <citation type="submission" date="2020-01" db="EMBL/GenBank/DDBJ databases">
        <title>Whole-genome sequence of Heliobacterium undosum DSM 13378.</title>
        <authorList>
            <person name="Kyndt J.A."/>
            <person name="Meyer T.E."/>
        </authorList>
    </citation>
    <scope>NUCLEOTIDE SEQUENCE [LARGE SCALE GENOMIC DNA]</scope>
    <source>
        <strain evidence="12 13">DSM 13378</strain>
    </source>
</reference>
<dbReference type="Pfam" id="PF00512">
    <property type="entry name" value="HisKA"/>
    <property type="match status" value="1"/>
</dbReference>
<accession>A0A845L298</accession>
<keyword evidence="4" id="KW-0597">Phosphoprotein</keyword>
<dbReference type="GO" id="GO:0000155">
    <property type="term" value="F:phosphorelay sensor kinase activity"/>
    <property type="evidence" value="ECO:0007669"/>
    <property type="project" value="InterPro"/>
</dbReference>
<dbReference type="InterPro" id="IPR004358">
    <property type="entry name" value="Sig_transdc_His_kin-like_C"/>
</dbReference>
<comment type="subcellular location">
    <subcellularLocation>
        <location evidence="2">Membrane</location>
    </subcellularLocation>
</comment>
<evidence type="ECO:0000256" key="6">
    <source>
        <dbReference type="ARBA" id="ARBA00022777"/>
    </source>
</evidence>
<dbReference type="FunFam" id="3.30.565.10:FF:000006">
    <property type="entry name" value="Sensor histidine kinase WalK"/>
    <property type="match status" value="1"/>
</dbReference>
<dbReference type="SUPFAM" id="SSF47384">
    <property type="entry name" value="Homodimeric domain of signal transducing histidine kinase"/>
    <property type="match status" value="1"/>
</dbReference>
<evidence type="ECO:0000256" key="2">
    <source>
        <dbReference type="ARBA" id="ARBA00004370"/>
    </source>
</evidence>
<protein>
    <recommendedName>
        <fullName evidence="3">histidine kinase</fullName>
        <ecNumber evidence="3">2.7.13.3</ecNumber>
    </recommendedName>
</protein>
<dbReference type="CDD" id="cd16922">
    <property type="entry name" value="HATPase_EvgS-ArcB-TorS-like"/>
    <property type="match status" value="1"/>
</dbReference>
<keyword evidence="6 12" id="KW-0418">Kinase</keyword>
<evidence type="ECO:0000256" key="10">
    <source>
        <dbReference type="SAM" id="Phobius"/>
    </source>
</evidence>
<keyword evidence="8 10" id="KW-0472">Membrane</keyword>
<dbReference type="InterPro" id="IPR003594">
    <property type="entry name" value="HATPase_dom"/>
</dbReference>
<comment type="caution">
    <text evidence="12">The sequence shown here is derived from an EMBL/GenBank/DDBJ whole genome shotgun (WGS) entry which is preliminary data.</text>
</comment>
<feature type="region of interest" description="Disordered" evidence="9">
    <location>
        <begin position="66"/>
        <end position="94"/>
    </location>
</feature>
<keyword evidence="10" id="KW-0812">Transmembrane</keyword>
<dbReference type="PANTHER" id="PTHR43711">
    <property type="entry name" value="TWO-COMPONENT HISTIDINE KINASE"/>
    <property type="match status" value="1"/>
</dbReference>
<dbReference type="SMART" id="SM00387">
    <property type="entry name" value="HATPase_c"/>
    <property type="match status" value="1"/>
</dbReference>
<dbReference type="InterPro" id="IPR036890">
    <property type="entry name" value="HATPase_C_sf"/>
</dbReference>
<proteinExistence type="predicted"/>
<evidence type="ECO:0000313" key="13">
    <source>
        <dbReference type="Proteomes" id="UP000463470"/>
    </source>
</evidence>
<sequence length="490" mass="54471">MFTRIRARLTLGYAALMIVILVAFTGITYGLLHSILQQEERQEMKMMLSRVADQQLNEMKRRARLRGPNDVTVEQKRERRYAPLRDGAEGERDAVGSGYADYAARGNDEDKLDDDADGAKRGGNRFVFLLTLDERGTVLRSVDEYPALRPQIMEAVQQWRPAAFETRGAHFSEEDRSELHILLGAQPVLDHGRFAGMVYAGMDVSDSRHVLYRLLFVLGALSILFLLLAAGAGYYMAGRAMVPIIHSFHRQREFVADASHELRTPLSILQSSIDVIEADDGRNLSEFSRQVLADMKDEVGRMTRLVGDLLTLARADSGKLELQRESFDLRPVAEQLFRTFQHRANAQGLTLEMDGPPSLPVFVDRERVTQLLCILLDNAVKYTPEGGKVSLSLARAGGGHNDTLQVKVQDTGIGISPEDQQHIFERFYRADKGRSRQAGGVGLGLSIAHWIVEAHGGTIRVESAPGKGSSFIVLVPVKEQRAVVALNSNH</sequence>
<name>A0A845L298_9FIRM</name>
<keyword evidence="5" id="KW-0808">Transferase</keyword>
<organism evidence="12 13">
    <name type="scientific">Heliomicrobium undosum</name>
    <dbReference type="NCBI Taxonomy" id="121734"/>
    <lineage>
        <taxon>Bacteria</taxon>
        <taxon>Bacillati</taxon>
        <taxon>Bacillota</taxon>
        <taxon>Clostridia</taxon>
        <taxon>Eubacteriales</taxon>
        <taxon>Heliobacteriaceae</taxon>
        <taxon>Heliomicrobium</taxon>
    </lineage>
</organism>
<evidence type="ECO:0000256" key="4">
    <source>
        <dbReference type="ARBA" id="ARBA00022553"/>
    </source>
</evidence>
<dbReference type="EC" id="2.7.13.3" evidence="3"/>
<evidence type="ECO:0000259" key="11">
    <source>
        <dbReference type="PROSITE" id="PS50109"/>
    </source>
</evidence>
<feature type="transmembrane region" description="Helical" evidence="10">
    <location>
        <begin position="214"/>
        <end position="237"/>
    </location>
</feature>
<dbReference type="OrthoDB" id="112712at2"/>
<evidence type="ECO:0000256" key="5">
    <source>
        <dbReference type="ARBA" id="ARBA00022679"/>
    </source>
</evidence>
<dbReference type="Proteomes" id="UP000463470">
    <property type="component" value="Unassembled WGS sequence"/>
</dbReference>
<keyword evidence="13" id="KW-1185">Reference proteome</keyword>
<dbReference type="SMART" id="SM00388">
    <property type="entry name" value="HisKA"/>
    <property type="match status" value="1"/>
</dbReference>
<dbReference type="Gene3D" id="3.30.565.10">
    <property type="entry name" value="Histidine kinase-like ATPase, C-terminal domain"/>
    <property type="match status" value="1"/>
</dbReference>
<dbReference type="PROSITE" id="PS50109">
    <property type="entry name" value="HIS_KIN"/>
    <property type="match status" value="1"/>
</dbReference>
<dbReference type="GO" id="GO:0016020">
    <property type="term" value="C:membrane"/>
    <property type="evidence" value="ECO:0007669"/>
    <property type="project" value="UniProtKB-SubCell"/>
</dbReference>
<dbReference type="FunFam" id="1.10.287.130:FF:000001">
    <property type="entry name" value="Two-component sensor histidine kinase"/>
    <property type="match status" value="1"/>
</dbReference>
<keyword evidence="10" id="KW-1133">Transmembrane helix</keyword>
<feature type="compositionally biased region" description="Basic and acidic residues" evidence="9">
    <location>
        <begin position="73"/>
        <end position="94"/>
    </location>
</feature>
<feature type="domain" description="Histidine kinase" evidence="11">
    <location>
        <begin position="257"/>
        <end position="479"/>
    </location>
</feature>
<dbReference type="InterPro" id="IPR036097">
    <property type="entry name" value="HisK_dim/P_sf"/>
</dbReference>
<dbReference type="PRINTS" id="PR00344">
    <property type="entry name" value="BCTRLSENSOR"/>
</dbReference>
<dbReference type="Pfam" id="PF02518">
    <property type="entry name" value="HATPase_c"/>
    <property type="match status" value="1"/>
</dbReference>
<evidence type="ECO:0000256" key="9">
    <source>
        <dbReference type="SAM" id="MobiDB-lite"/>
    </source>
</evidence>
<keyword evidence="7" id="KW-0902">Two-component regulatory system</keyword>
<dbReference type="InterPro" id="IPR005467">
    <property type="entry name" value="His_kinase_dom"/>
</dbReference>
<dbReference type="PANTHER" id="PTHR43711:SF1">
    <property type="entry name" value="HISTIDINE KINASE 1"/>
    <property type="match status" value="1"/>
</dbReference>
<dbReference type="EMBL" id="WXEY01000007">
    <property type="protein sequence ID" value="MZP29786.1"/>
    <property type="molecule type" value="Genomic_DNA"/>
</dbReference>
<dbReference type="RefSeq" id="WP_161257897.1">
    <property type="nucleotide sequence ID" value="NZ_WXEY01000007.1"/>
</dbReference>